<evidence type="ECO:0000313" key="3">
    <source>
        <dbReference type="EMBL" id="RIY33676.1"/>
    </source>
</evidence>
<dbReference type="Pfam" id="PF06834">
    <property type="entry name" value="TraU"/>
    <property type="match status" value="1"/>
</dbReference>
<reference evidence="3 4" key="1">
    <citation type="submission" date="2017-08" db="EMBL/GenBank/DDBJ databases">
        <title>Reclassification of Bisgaard taxon 37 and 44.</title>
        <authorList>
            <person name="Christensen H."/>
        </authorList>
    </citation>
    <scope>NUCLEOTIDE SEQUENCE [LARGE SCALE GENOMIC DNA]</scope>
    <source>
        <strain evidence="3 4">B96_3</strain>
    </source>
</reference>
<keyword evidence="2" id="KW-0732">Signal</keyword>
<protein>
    <recommendedName>
        <fullName evidence="5">TraU protein</fullName>
    </recommendedName>
</protein>
<sequence length="440" mass="48376">MKFKLSLIALFVASQFLPQQAVILHQSALQKHGHVAELSVARSADLSARRSTDLSTTERAIDRSTDQSTAQPQRSKSYQDLDFLDFSSLAILEVQALTKAWLYLSSYLSSLLAQGIKLLELVSPAGAKANSLGVCPNSHILSHKLISDICWDCMFPIKIAGASLTGNDDIPKGAVKDAVCSCKRKADLPRFGYTLGFWQPIRLVELVRTPGCMMALNGTRSKVGRTQQIGGQGEASELGTAFYHYHFYAFPLLQILGLLNKDLCFSNEFSSIDVLYISEIDPSWNYPEISQLVFPETRVFANQASILACGAEAIASLGSKASLPWCAGTWGTLYPISGYDVSLGSTARITSLLATRALAASHRRGFEVQTIGKQAMCGVRTAFEFIPDQYRFSMLYPMPQDSKHPIGRSTFTWGEASGADDAIYMVWRWRDCCSSLFIGR</sequence>
<evidence type="ECO:0000256" key="2">
    <source>
        <dbReference type="SAM" id="SignalP"/>
    </source>
</evidence>
<proteinExistence type="predicted"/>
<evidence type="ECO:0008006" key="5">
    <source>
        <dbReference type="Google" id="ProtNLM"/>
    </source>
</evidence>
<gene>
    <name evidence="3" type="ORF">CKF54_02415</name>
</gene>
<feature type="signal peptide" evidence="2">
    <location>
        <begin position="1"/>
        <end position="21"/>
    </location>
</feature>
<keyword evidence="4" id="KW-1185">Reference proteome</keyword>
<dbReference type="RefSeq" id="WP_119524697.1">
    <property type="nucleotide sequence ID" value="NZ_NRHC01000027.1"/>
</dbReference>
<evidence type="ECO:0000256" key="1">
    <source>
        <dbReference type="SAM" id="MobiDB-lite"/>
    </source>
</evidence>
<dbReference type="InterPro" id="IPR009649">
    <property type="entry name" value="TraU"/>
</dbReference>
<dbReference type="Proteomes" id="UP000265691">
    <property type="component" value="Unassembled WGS sequence"/>
</dbReference>
<dbReference type="EMBL" id="NRHC01000027">
    <property type="protein sequence ID" value="RIY33676.1"/>
    <property type="molecule type" value="Genomic_DNA"/>
</dbReference>
<feature type="chain" id="PRO_5017192350" description="TraU protein" evidence="2">
    <location>
        <begin position="22"/>
        <end position="440"/>
    </location>
</feature>
<comment type="caution">
    <text evidence="3">The sequence shown here is derived from an EMBL/GenBank/DDBJ whole genome shotgun (WGS) entry which is preliminary data.</text>
</comment>
<accession>A0A3A1Y8N7</accession>
<dbReference type="AlphaFoldDB" id="A0A3A1Y8N7"/>
<name>A0A3A1Y8N7_9GAMM</name>
<evidence type="ECO:0000313" key="4">
    <source>
        <dbReference type="Proteomes" id="UP000265691"/>
    </source>
</evidence>
<organism evidence="3 4">
    <name type="scientific">Psittacicella hinzii</name>
    <dbReference type="NCBI Taxonomy" id="2028575"/>
    <lineage>
        <taxon>Bacteria</taxon>
        <taxon>Pseudomonadati</taxon>
        <taxon>Pseudomonadota</taxon>
        <taxon>Gammaproteobacteria</taxon>
        <taxon>Pasteurellales</taxon>
        <taxon>Psittacicellaceae</taxon>
        <taxon>Psittacicella</taxon>
    </lineage>
</organism>
<dbReference type="OrthoDB" id="9788211at2"/>
<feature type="region of interest" description="Disordered" evidence="1">
    <location>
        <begin position="49"/>
        <end position="73"/>
    </location>
</feature>